<dbReference type="OrthoDB" id="2152248at2759"/>
<dbReference type="STRING" id="675824.A0A1E3PZV7"/>
<accession>A0A1E3PZV7</accession>
<dbReference type="InterPro" id="IPR029058">
    <property type="entry name" value="AB_hydrolase_fold"/>
</dbReference>
<sequence>MIFSLPDDTPRSSETTVNIAGILVHLYGVKELTPEQAKTTTVLFHAHGRTRSYKDAEAVAHQLLYSLGKKGHTNGLVVATFDNRNHGIRKIDDLSIHSWTGGNAKHGQDMLSMVDGIAIDIQTVMTYLESYVGDLFTPTHFIASGVSLGGHVTWNLLASDSRIQIAIPIVGCPDMTSLVIDRLGKYTSVEQIPEGTKEWPKSLEQLYASRDESITAINGKKILVLNGGLDTLVPDKFTKPWIEKYAANNDVKYIVLADNGHYLSWRMIDEITEWLAPFLN</sequence>
<evidence type="ECO:0008006" key="3">
    <source>
        <dbReference type="Google" id="ProtNLM"/>
    </source>
</evidence>
<gene>
    <name evidence="1" type="ORF">LIPSTDRAFT_163014</name>
</gene>
<dbReference type="Proteomes" id="UP000094385">
    <property type="component" value="Unassembled WGS sequence"/>
</dbReference>
<reference evidence="1 2" key="1">
    <citation type="journal article" date="2016" name="Proc. Natl. Acad. Sci. U.S.A.">
        <title>Comparative genomics of biotechnologically important yeasts.</title>
        <authorList>
            <person name="Riley R."/>
            <person name="Haridas S."/>
            <person name="Wolfe K.H."/>
            <person name="Lopes M.R."/>
            <person name="Hittinger C.T."/>
            <person name="Goeker M."/>
            <person name="Salamov A.A."/>
            <person name="Wisecaver J.H."/>
            <person name="Long T.M."/>
            <person name="Calvey C.H."/>
            <person name="Aerts A.L."/>
            <person name="Barry K.W."/>
            <person name="Choi C."/>
            <person name="Clum A."/>
            <person name="Coughlan A.Y."/>
            <person name="Deshpande S."/>
            <person name="Douglass A.P."/>
            <person name="Hanson S.J."/>
            <person name="Klenk H.-P."/>
            <person name="LaButti K.M."/>
            <person name="Lapidus A."/>
            <person name="Lindquist E.A."/>
            <person name="Lipzen A.M."/>
            <person name="Meier-Kolthoff J.P."/>
            <person name="Ohm R.A."/>
            <person name="Otillar R.P."/>
            <person name="Pangilinan J.L."/>
            <person name="Peng Y."/>
            <person name="Rokas A."/>
            <person name="Rosa C.A."/>
            <person name="Scheuner C."/>
            <person name="Sibirny A.A."/>
            <person name="Slot J.C."/>
            <person name="Stielow J.B."/>
            <person name="Sun H."/>
            <person name="Kurtzman C.P."/>
            <person name="Blackwell M."/>
            <person name="Grigoriev I.V."/>
            <person name="Jeffries T.W."/>
        </authorList>
    </citation>
    <scope>NUCLEOTIDE SEQUENCE [LARGE SCALE GENOMIC DNA]</scope>
    <source>
        <strain evidence="1 2">NRRL Y-11557</strain>
    </source>
</reference>
<name>A0A1E3PZV7_LIPST</name>
<protein>
    <recommendedName>
        <fullName evidence="3">Peptidase S9 prolyl oligopeptidase catalytic domain-containing protein</fullName>
    </recommendedName>
</protein>
<evidence type="ECO:0000313" key="2">
    <source>
        <dbReference type="Proteomes" id="UP000094385"/>
    </source>
</evidence>
<proteinExistence type="predicted"/>
<dbReference type="AlphaFoldDB" id="A0A1E3PZV7"/>
<dbReference type="PANTHER" id="PTHR22946:SF0">
    <property type="entry name" value="DIENELACTONE HYDROLASE DOMAIN-CONTAINING PROTEIN"/>
    <property type="match status" value="1"/>
</dbReference>
<keyword evidence="2" id="KW-1185">Reference proteome</keyword>
<dbReference type="InterPro" id="IPR050261">
    <property type="entry name" value="FrsA_esterase"/>
</dbReference>
<dbReference type="Gene3D" id="3.40.50.1820">
    <property type="entry name" value="alpha/beta hydrolase"/>
    <property type="match status" value="1"/>
</dbReference>
<dbReference type="PANTHER" id="PTHR22946">
    <property type="entry name" value="DIENELACTONE HYDROLASE DOMAIN-CONTAINING PROTEIN-RELATED"/>
    <property type="match status" value="1"/>
</dbReference>
<evidence type="ECO:0000313" key="1">
    <source>
        <dbReference type="EMBL" id="ODQ70941.1"/>
    </source>
</evidence>
<dbReference type="EMBL" id="KV454299">
    <property type="protein sequence ID" value="ODQ70941.1"/>
    <property type="molecule type" value="Genomic_DNA"/>
</dbReference>
<organism evidence="1 2">
    <name type="scientific">Lipomyces starkeyi NRRL Y-11557</name>
    <dbReference type="NCBI Taxonomy" id="675824"/>
    <lineage>
        <taxon>Eukaryota</taxon>
        <taxon>Fungi</taxon>
        <taxon>Dikarya</taxon>
        <taxon>Ascomycota</taxon>
        <taxon>Saccharomycotina</taxon>
        <taxon>Lipomycetes</taxon>
        <taxon>Lipomycetales</taxon>
        <taxon>Lipomycetaceae</taxon>
        <taxon>Lipomyces</taxon>
    </lineage>
</organism>
<dbReference type="SUPFAM" id="SSF53474">
    <property type="entry name" value="alpha/beta-Hydrolases"/>
    <property type="match status" value="1"/>
</dbReference>